<protein>
    <submittedName>
        <fullName evidence="1">Uncharacterized protein</fullName>
    </submittedName>
</protein>
<reference evidence="1 2" key="1">
    <citation type="submission" date="2018-08" db="EMBL/GenBank/DDBJ databases">
        <title>The metabolism and importance of syntrophic acetate oxidation coupled to methane or sulfide production in haloalkaline environments.</title>
        <authorList>
            <person name="Timmers P.H.A."/>
            <person name="Vavourakis C.D."/>
            <person name="Sorokin D.Y."/>
            <person name="Sinninghe Damste J.S."/>
            <person name="Muyzer G."/>
            <person name="Stams A.J.M."/>
            <person name="Plugge C.M."/>
        </authorList>
    </citation>
    <scope>NUCLEOTIDE SEQUENCE [LARGE SCALE GENOMIC DNA]</scope>
    <source>
        <strain evidence="1">MSAO_Bac1</strain>
    </source>
</reference>
<proteinExistence type="predicted"/>
<dbReference type="Proteomes" id="UP000285138">
    <property type="component" value="Unassembled WGS sequence"/>
</dbReference>
<evidence type="ECO:0000313" key="2">
    <source>
        <dbReference type="Proteomes" id="UP000285138"/>
    </source>
</evidence>
<dbReference type="AlphaFoldDB" id="A0A424YBV4"/>
<comment type="caution">
    <text evidence="1">The sequence shown here is derived from an EMBL/GenBank/DDBJ whole genome shotgun (WGS) entry which is preliminary data.</text>
</comment>
<sequence length="91" mass="11350">MSDLKVFKEEIKEYKRLKIISEMAPIREYIKNLEEKHKCNFDEFQARLKEESENFDKWDEYIEWKAYEKKLEELKNYMKEIENAEDITFVE</sequence>
<evidence type="ECO:0000313" key="1">
    <source>
        <dbReference type="EMBL" id="RQD74322.1"/>
    </source>
</evidence>
<organism evidence="1 2">
    <name type="scientific">Candidatus Syntrophonatronum acetioxidans</name>
    <dbReference type="NCBI Taxonomy" id="1795816"/>
    <lineage>
        <taxon>Bacteria</taxon>
        <taxon>Bacillati</taxon>
        <taxon>Bacillota</taxon>
        <taxon>Clostridia</taxon>
        <taxon>Eubacteriales</taxon>
        <taxon>Syntrophomonadaceae</taxon>
        <taxon>Candidatus Syntrophonatronum</taxon>
    </lineage>
</organism>
<dbReference type="EMBL" id="QZAA01000210">
    <property type="protein sequence ID" value="RQD74322.1"/>
    <property type="molecule type" value="Genomic_DNA"/>
</dbReference>
<name>A0A424YBV4_9FIRM</name>
<accession>A0A424YBV4</accession>
<gene>
    <name evidence="1" type="ORF">D5R97_07955</name>
</gene>